<dbReference type="eggNOG" id="ENOG502SUNA">
    <property type="taxonomic scope" value="Eukaryota"/>
</dbReference>
<evidence type="ECO:0000313" key="2">
    <source>
        <dbReference type="Proteomes" id="UP000014074"/>
    </source>
</evidence>
<dbReference type="OrthoDB" id="412402at2759"/>
<sequence length="454" mass="52843">MKYEWSDNSSDKLSVHRAIPEGGLINTDAQVTFGIEMEFLVPYIIKGQPDPHANDPRPVIELTEEDAMYSSRPSEAILRQIRSKIDHLFSGTEEIHMSSDLLMMGYHGTGNKEHKKWTLKEDQSLTECAYVQDEFAYSEDESYAGWVSVEIVSRIFRSEHASDIARNAWVIGQIARNVRWDIRCRINDTCGLHVHVGLEDSLPHRLHGLKKLATVLWLAEDLLEKLYHPARREENRPLNFYCRSMKKCSLLGTTSVADMNDPNDEFYQKYLHEIFQKDRSLALKMGEIWATESTERLIELLGPASGWMERLSYNFQSLDRIDGHGTLEFRAMESTMNEELLKHWPYVCQMLLRIAKRHPEADHGGRTESECYRDLIKVLVDRPEGFDTWAFLKLIYVDEDTIKFFKKKQEWDAESWEQLSAGGSPRELHNYTFQYRPSAEFFATKQMSEYGYTQ</sequence>
<reference evidence="2" key="1">
    <citation type="journal article" date="2013" name="Genome Announc.">
        <title>Draft genome sequence of the ascomycete Phaeoacremonium aleophilum strain UCR-PA7, a causal agent of the esca disease complex in grapevines.</title>
        <authorList>
            <person name="Blanco-Ulate B."/>
            <person name="Rolshausen P."/>
            <person name="Cantu D."/>
        </authorList>
    </citation>
    <scope>NUCLEOTIDE SEQUENCE [LARGE SCALE GENOMIC DNA]</scope>
    <source>
        <strain evidence="2">UCR-PA7</strain>
    </source>
</reference>
<evidence type="ECO:0000313" key="1">
    <source>
        <dbReference type="EMBL" id="EON99129.1"/>
    </source>
</evidence>
<dbReference type="Proteomes" id="UP000014074">
    <property type="component" value="Unassembled WGS sequence"/>
</dbReference>
<dbReference type="InterPro" id="IPR022025">
    <property type="entry name" value="Amidoligase_2"/>
</dbReference>
<evidence type="ECO:0008006" key="3">
    <source>
        <dbReference type="Google" id="ProtNLM"/>
    </source>
</evidence>
<name>R8BIM5_PHAM7</name>
<dbReference type="PANTHER" id="PTHR36847:SF1">
    <property type="entry name" value="AMIDOLIGASE ENZYME"/>
    <property type="match status" value="1"/>
</dbReference>
<dbReference type="EMBL" id="KB933178">
    <property type="protein sequence ID" value="EON99129.1"/>
    <property type="molecule type" value="Genomic_DNA"/>
</dbReference>
<organism evidence="1 2">
    <name type="scientific">Phaeoacremonium minimum (strain UCR-PA7)</name>
    <name type="common">Esca disease fungus</name>
    <name type="synonym">Togninia minima</name>
    <dbReference type="NCBI Taxonomy" id="1286976"/>
    <lineage>
        <taxon>Eukaryota</taxon>
        <taxon>Fungi</taxon>
        <taxon>Dikarya</taxon>
        <taxon>Ascomycota</taxon>
        <taxon>Pezizomycotina</taxon>
        <taxon>Sordariomycetes</taxon>
        <taxon>Sordariomycetidae</taxon>
        <taxon>Togniniales</taxon>
        <taxon>Togniniaceae</taxon>
        <taxon>Phaeoacremonium</taxon>
    </lineage>
</organism>
<dbReference type="KEGG" id="tmn:UCRPA7_5340"/>
<dbReference type="GeneID" id="19325885"/>
<dbReference type="RefSeq" id="XP_007916078.1">
    <property type="nucleotide sequence ID" value="XM_007917887.1"/>
</dbReference>
<dbReference type="AlphaFoldDB" id="R8BIM5"/>
<proteinExistence type="predicted"/>
<dbReference type="PANTHER" id="PTHR36847">
    <property type="entry name" value="AMIDOLIGASE ENZYME"/>
    <property type="match status" value="1"/>
</dbReference>
<dbReference type="HOGENOM" id="CLU_581489_0_0_1"/>
<gene>
    <name evidence="1" type="ORF">UCRPA7_5340</name>
</gene>
<dbReference type="Pfam" id="PF12224">
    <property type="entry name" value="Amidoligase_2"/>
    <property type="match status" value="1"/>
</dbReference>
<accession>R8BIM5</accession>
<protein>
    <recommendedName>
        <fullName evidence="3">Amidoligase enzyme</fullName>
    </recommendedName>
</protein>
<keyword evidence="2" id="KW-1185">Reference proteome</keyword>